<feature type="region of interest" description="Disordered" evidence="1">
    <location>
        <begin position="293"/>
        <end position="315"/>
    </location>
</feature>
<reference evidence="2" key="1">
    <citation type="journal article" date="2019" name="Environ. Microbiol.">
        <title>Fungal ecological strategies reflected in gene transcription - a case study of two litter decomposers.</title>
        <authorList>
            <person name="Barbi F."/>
            <person name="Kohler A."/>
            <person name="Barry K."/>
            <person name="Baskaran P."/>
            <person name="Daum C."/>
            <person name="Fauchery L."/>
            <person name="Ihrmark K."/>
            <person name="Kuo A."/>
            <person name="LaButti K."/>
            <person name="Lipzen A."/>
            <person name="Morin E."/>
            <person name="Grigoriev I.V."/>
            <person name="Henrissat B."/>
            <person name="Lindahl B."/>
            <person name="Martin F."/>
        </authorList>
    </citation>
    <scope>NUCLEOTIDE SEQUENCE</scope>
    <source>
        <strain evidence="2">JB14</strain>
    </source>
</reference>
<feature type="compositionally biased region" description="Low complexity" evidence="1">
    <location>
        <begin position="293"/>
        <end position="304"/>
    </location>
</feature>
<dbReference type="Gene3D" id="2.60.120.200">
    <property type="match status" value="1"/>
</dbReference>
<keyword evidence="3" id="KW-1185">Reference proteome</keyword>
<name>A0A6A4I0I2_9AGAR</name>
<protein>
    <recommendedName>
        <fullName evidence="4">GH16 domain-containing protein</fullName>
    </recommendedName>
</protein>
<evidence type="ECO:0008006" key="4">
    <source>
        <dbReference type="Google" id="ProtNLM"/>
    </source>
</evidence>
<feature type="non-terminal residue" evidence="2">
    <location>
        <position position="1"/>
    </location>
</feature>
<dbReference type="PANTHER" id="PTHR10963">
    <property type="entry name" value="GLYCOSYL HYDROLASE-RELATED"/>
    <property type="match status" value="1"/>
</dbReference>
<dbReference type="InterPro" id="IPR050546">
    <property type="entry name" value="Glycosyl_Hydrlase_16"/>
</dbReference>
<dbReference type="OrthoDB" id="192832at2759"/>
<organism evidence="2 3">
    <name type="scientific">Gymnopus androsaceus JB14</name>
    <dbReference type="NCBI Taxonomy" id="1447944"/>
    <lineage>
        <taxon>Eukaryota</taxon>
        <taxon>Fungi</taxon>
        <taxon>Dikarya</taxon>
        <taxon>Basidiomycota</taxon>
        <taxon>Agaricomycotina</taxon>
        <taxon>Agaricomycetes</taxon>
        <taxon>Agaricomycetidae</taxon>
        <taxon>Agaricales</taxon>
        <taxon>Marasmiineae</taxon>
        <taxon>Omphalotaceae</taxon>
        <taxon>Gymnopus</taxon>
    </lineage>
</organism>
<dbReference type="PANTHER" id="PTHR10963:SF24">
    <property type="entry name" value="GLYCOSIDASE C21B10.07-RELATED"/>
    <property type="match status" value="1"/>
</dbReference>
<dbReference type="InterPro" id="IPR013320">
    <property type="entry name" value="ConA-like_dom_sf"/>
</dbReference>
<accession>A0A6A4I0I2</accession>
<proteinExistence type="predicted"/>
<evidence type="ECO:0000256" key="1">
    <source>
        <dbReference type="SAM" id="MobiDB-lite"/>
    </source>
</evidence>
<dbReference type="GO" id="GO:0009251">
    <property type="term" value="P:glucan catabolic process"/>
    <property type="evidence" value="ECO:0007669"/>
    <property type="project" value="TreeGrafter"/>
</dbReference>
<dbReference type="AlphaFoldDB" id="A0A6A4I0I2"/>
<dbReference type="Pfam" id="PF26113">
    <property type="entry name" value="GH16_XgeA"/>
    <property type="match status" value="1"/>
</dbReference>
<sequence>TGNVHFVSQATAESAGLASVNSNGQVILKVDNTTSGVGDDTFGRNTTYLESNDLMEIGSLLIFDVNHIPFGCSVWPSLFTQGQNWPAQGEIDIIENVNLATQNRFSLHVGSDDNCNQPTSVGSNQTGTISTATGDISNCTVVPSTGTNTVGCVVTENKPNSFGSGFASQGGGVFGMLWDSDGVAMWYFPRGSVPSDISISNASPDPTTWGEASAWYPASSCNPSTAFGPQIITIYTDICGAFAGDASTFAQTCSQVAPNCTSLVANPSNYDDAYWEINYLQVFGNDTSTSTSTSASAGASTTGSSGSGSSGSSGSNSGSSYSAVAGIKEFILAPISLVFLGLLSMF</sequence>
<dbReference type="Proteomes" id="UP000799118">
    <property type="component" value="Unassembled WGS sequence"/>
</dbReference>
<dbReference type="EMBL" id="ML769436">
    <property type="protein sequence ID" value="KAE9402285.1"/>
    <property type="molecule type" value="Genomic_DNA"/>
</dbReference>
<evidence type="ECO:0000313" key="2">
    <source>
        <dbReference type="EMBL" id="KAE9402285.1"/>
    </source>
</evidence>
<gene>
    <name evidence="2" type="ORF">BT96DRAFT_816707</name>
</gene>
<dbReference type="SUPFAM" id="SSF49899">
    <property type="entry name" value="Concanavalin A-like lectins/glucanases"/>
    <property type="match status" value="1"/>
</dbReference>
<evidence type="ECO:0000313" key="3">
    <source>
        <dbReference type="Proteomes" id="UP000799118"/>
    </source>
</evidence>